<dbReference type="AlphaFoldDB" id="A0A8D8DUB0"/>
<sequence length="101" mass="10172">MSFPSRSDSCNRSSAAVTSCKIPSTPSCCPLATLLPPGPAALAAAAAPTPIPRYSSMLSCKPAARSRRSSPDSVPESSTGATGFFLCNKMPCSSGSSSDSP</sequence>
<dbReference type="EMBL" id="HBUE01176505">
    <property type="protein sequence ID" value="CAG6518051.1"/>
    <property type="molecule type" value="Transcribed_RNA"/>
</dbReference>
<organism evidence="2">
    <name type="scientific">Culex pipiens</name>
    <name type="common">House mosquito</name>
    <dbReference type="NCBI Taxonomy" id="7175"/>
    <lineage>
        <taxon>Eukaryota</taxon>
        <taxon>Metazoa</taxon>
        <taxon>Ecdysozoa</taxon>
        <taxon>Arthropoda</taxon>
        <taxon>Hexapoda</taxon>
        <taxon>Insecta</taxon>
        <taxon>Pterygota</taxon>
        <taxon>Neoptera</taxon>
        <taxon>Endopterygota</taxon>
        <taxon>Diptera</taxon>
        <taxon>Nematocera</taxon>
        <taxon>Culicoidea</taxon>
        <taxon>Culicidae</taxon>
        <taxon>Culicinae</taxon>
        <taxon>Culicini</taxon>
        <taxon>Culex</taxon>
        <taxon>Culex</taxon>
    </lineage>
</organism>
<name>A0A8D8DUB0_CULPI</name>
<protein>
    <submittedName>
        <fullName evidence="2">(northern house mosquito) hypothetical protein</fullName>
    </submittedName>
</protein>
<proteinExistence type="predicted"/>
<dbReference type="EMBL" id="HBUE01111056">
    <property type="protein sequence ID" value="CAG6488881.1"/>
    <property type="molecule type" value="Transcribed_RNA"/>
</dbReference>
<feature type="region of interest" description="Disordered" evidence="1">
    <location>
        <begin position="1"/>
        <end position="22"/>
    </location>
</feature>
<dbReference type="EMBL" id="HBUE01282025">
    <property type="protein sequence ID" value="CAG6569586.1"/>
    <property type="molecule type" value="Transcribed_RNA"/>
</dbReference>
<feature type="region of interest" description="Disordered" evidence="1">
    <location>
        <begin position="62"/>
        <end position="101"/>
    </location>
</feature>
<dbReference type="EMBL" id="HBUE01282020">
    <property type="protein sequence ID" value="CAG6569583.1"/>
    <property type="molecule type" value="Transcribed_RNA"/>
</dbReference>
<dbReference type="EMBL" id="HBUE01282019">
    <property type="protein sequence ID" value="CAG6569580.1"/>
    <property type="molecule type" value="Transcribed_RNA"/>
</dbReference>
<evidence type="ECO:0000313" key="2">
    <source>
        <dbReference type="EMBL" id="CAG6518048.1"/>
    </source>
</evidence>
<dbReference type="EMBL" id="HBUE01176510">
    <property type="protein sequence ID" value="CAG6518054.1"/>
    <property type="molecule type" value="Transcribed_RNA"/>
</dbReference>
<evidence type="ECO:0000256" key="1">
    <source>
        <dbReference type="SAM" id="MobiDB-lite"/>
    </source>
</evidence>
<dbReference type="EMBL" id="HBUE01176504">
    <property type="protein sequence ID" value="CAG6518048.1"/>
    <property type="molecule type" value="Transcribed_RNA"/>
</dbReference>
<accession>A0A8D8DUB0</accession>
<reference evidence="2" key="1">
    <citation type="submission" date="2021-05" db="EMBL/GenBank/DDBJ databases">
        <authorList>
            <person name="Alioto T."/>
            <person name="Alioto T."/>
            <person name="Gomez Garrido J."/>
        </authorList>
    </citation>
    <scope>NUCLEOTIDE SEQUENCE</scope>
</reference>